<organism evidence="7 8">
    <name type="scientific">Campylobacter californiensis</name>
    <dbReference type="NCBI Taxonomy" id="1032243"/>
    <lineage>
        <taxon>Bacteria</taxon>
        <taxon>Pseudomonadati</taxon>
        <taxon>Campylobacterota</taxon>
        <taxon>Epsilonproteobacteria</taxon>
        <taxon>Campylobacterales</taxon>
        <taxon>Campylobacteraceae</taxon>
        <taxon>Campylobacter</taxon>
    </lineage>
</organism>
<comment type="subcellular location">
    <subcellularLocation>
        <location evidence="1">Cell membrane</location>
        <topology evidence="1">Multi-pass membrane protein</topology>
    </subcellularLocation>
</comment>
<evidence type="ECO:0000256" key="4">
    <source>
        <dbReference type="ARBA" id="ARBA00022989"/>
    </source>
</evidence>
<dbReference type="NCBIfam" id="TIGR00765">
    <property type="entry name" value="yihY_not_rbn"/>
    <property type="match status" value="1"/>
</dbReference>
<sequence>MRQANIKQNFKLWLNLALKAKDKELFHYASSLSFHTILSIIPVLLISFSIFTQMPSFSVYYGKIKEFIFSSLLPSNQEAITGYIETFLQNSSALGVLGLGAIIFTSIMFFIDYEYVINKIMKSEGRGFFSSLSVYWTLITLAPIGLGLSFYLSNLLQNLLNSNEYTNWINFLSIFPYLIIWAIFCIVYLISVSRPIAFKNALLSSFVASLIWYLGKNIFVFYAANNKTYLSIYGSFSVALLFFVWIYISWIIFLYGLKLCSFLENTKDNEAKSSKQG</sequence>
<dbReference type="RefSeq" id="WP_169937413.1">
    <property type="nucleotide sequence ID" value="NZ_CP012545.1"/>
</dbReference>
<dbReference type="GO" id="GO:0005886">
    <property type="term" value="C:plasma membrane"/>
    <property type="evidence" value="ECO:0007669"/>
    <property type="project" value="UniProtKB-SubCell"/>
</dbReference>
<keyword evidence="8" id="KW-1185">Reference proteome</keyword>
<evidence type="ECO:0000313" key="7">
    <source>
        <dbReference type="EMBL" id="MBE3607651.1"/>
    </source>
</evidence>
<dbReference type="EMBL" id="LIWG01000002">
    <property type="protein sequence ID" value="MBE3607651.1"/>
    <property type="molecule type" value="Genomic_DNA"/>
</dbReference>
<gene>
    <name evidence="7" type="ORF">CCAL9337_02755</name>
</gene>
<keyword evidence="5 6" id="KW-0472">Membrane</keyword>
<feature type="transmembrane region" description="Helical" evidence="6">
    <location>
        <begin position="134"/>
        <end position="156"/>
    </location>
</feature>
<dbReference type="Proteomes" id="UP000650616">
    <property type="component" value="Unassembled WGS sequence"/>
</dbReference>
<proteinExistence type="predicted"/>
<dbReference type="PANTHER" id="PTHR30213:SF0">
    <property type="entry name" value="UPF0761 MEMBRANE PROTEIN YIHY"/>
    <property type="match status" value="1"/>
</dbReference>
<evidence type="ECO:0000256" key="1">
    <source>
        <dbReference type="ARBA" id="ARBA00004651"/>
    </source>
</evidence>
<feature type="transmembrane region" description="Helical" evidence="6">
    <location>
        <begin position="168"/>
        <end position="190"/>
    </location>
</feature>
<feature type="transmembrane region" description="Helical" evidence="6">
    <location>
        <begin position="230"/>
        <end position="257"/>
    </location>
</feature>
<dbReference type="InterPro" id="IPR017039">
    <property type="entry name" value="Virul_fac_BrkB"/>
</dbReference>
<evidence type="ECO:0000313" key="8">
    <source>
        <dbReference type="Proteomes" id="UP000650616"/>
    </source>
</evidence>
<evidence type="ECO:0000256" key="3">
    <source>
        <dbReference type="ARBA" id="ARBA00022692"/>
    </source>
</evidence>
<keyword evidence="3 6" id="KW-0812">Transmembrane</keyword>
<feature type="transmembrane region" description="Helical" evidence="6">
    <location>
        <begin position="25"/>
        <end position="51"/>
    </location>
</feature>
<accession>A0AAW3ZUQ0</accession>
<name>A0AAW3ZUQ0_9BACT</name>
<comment type="caution">
    <text evidence="7">The sequence shown here is derived from an EMBL/GenBank/DDBJ whole genome shotgun (WGS) entry which is preliminary data.</text>
</comment>
<feature type="transmembrane region" description="Helical" evidence="6">
    <location>
        <begin position="93"/>
        <end position="113"/>
    </location>
</feature>
<protein>
    <submittedName>
        <fullName evidence="7">YihY family inner membrane protein</fullName>
    </submittedName>
</protein>
<feature type="transmembrane region" description="Helical" evidence="6">
    <location>
        <begin position="202"/>
        <end position="224"/>
    </location>
</feature>
<reference evidence="7 8" key="1">
    <citation type="submission" date="2015-08" db="EMBL/GenBank/DDBJ databases">
        <title>Comparative genomics of the Campylobacter concisus group.</title>
        <authorList>
            <person name="Yee E."/>
            <person name="Chapman M.H."/>
            <person name="Huynh S."/>
            <person name="Bono J.L."/>
            <person name="On S.L."/>
            <person name="St Leger J."/>
            <person name="Foster G."/>
            <person name="Parker C.T."/>
            <person name="Miller W.G."/>
        </authorList>
    </citation>
    <scope>NUCLEOTIDE SEQUENCE [LARGE SCALE GENOMIC DNA]</scope>
    <source>
        <strain evidence="7 8">RM9337</strain>
    </source>
</reference>
<dbReference type="AlphaFoldDB" id="A0AAW3ZUQ0"/>
<evidence type="ECO:0000256" key="6">
    <source>
        <dbReference type="SAM" id="Phobius"/>
    </source>
</evidence>
<evidence type="ECO:0000256" key="5">
    <source>
        <dbReference type="ARBA" id="ARBA00023136"/>
    </source>
</evidence>
<keyword evidence="2" id="KW-1003">Cell membrane</keyword>
<evidence type="ECO:0000256" key="2">
    <source>
        <dbReference type="ARBA" id="ARBA00022475"/>
    </source>
</evidence>
<dbReference type="PANTHER" id="PTHR30213">
    <property type="entry name" value="INNER MEMBRANE PROTEIN YHJD"/>
    <property type="match status" value="1"/>
</dbReference>
<dbReference type="Pfam" id="PF03631">
    <property type="entry name" value="Virul_fac_BrkB"/>
    <property type="match status" value="1"/>
</dbReference>
<keyword evidence="4 6" id="KW-1133">Transmembrane helix</keyword>
<dbReference type="PIRSF" id="PIRSF035875">
    <property type="entry name" value="RNase_BN"/>
    <property type="match status" value="1"/>
</dbReference>